<evidence type="ECO:0000256" key="3">
    <source>
        <dbReference type="PROSITE-ProRule" id="PRU00221"/>
    </source>
</evidence>
<evidence type="ECO:0000313" key="6">
    <source>
        <dbReference type="EMBL" id="CAK8698287.1"/>
    </source>
</evidence>
<gene>
    <name evidence="6" type="ORF">CVLEPA_LOCUS31735</name>
</gene>
<dbReference type="PANTHER" id="PTHR14604">
    <property type="entry name" value="WD40 REPEAT PF20"/>
    <property type="match status" value="1"/>
</dbReference>
<dbReference type="PROSITE" id="PS50082">
    <property type="entry name" value="WD_REPEATS_2"/>
    <property type="match status" value="6"/>
</dbReference>
<keyword evidence="1 3" id="KW-0853">WD repeat</keyword>
<reference evidence="6 7" key="1">
    <citation type="submission" date="2024-02" db="EMBL/GenBank/DDBJ databases">
        <authorList>
            <person name="Daric V."/>
            <person name="Darras S."/>
        </authorList>
    </citation>
    <scope>NUCLEOTIDE SEQUENCE [LARGE SCALE GENOMIC DNA]</scope>
</reference>
<proteinExistence type="predicted"/>
<dbReference type="InterPro" id="IPR015943">
    <property type="entry name" value="WD40/YVTN_repeat-like_dom_sf"/>
</dbReference>
<comment type="caution">
    <text evidence="6">The sequence shown here is derived from an EMBL/GenBank/DDBJ whole genome shotgun (WGS) entry which is preliminary data.</text>
</comment>
<dbReference type="InterPro" id="IPR036322">
    <property type="entry name" value="WD40_repeat_dom_sf"/>
</dbReference>
<organism evidence="6 7">
    <name type="scientific">Clavelina lepadiformis</name>
    <name type="common">Light-bulb sea squirt</name>
    <name type="synonym">Ascidia lepadiformis</name>
    <dbReference type="NCBI Taxonomy" id="159417"/>
    <lineage>
        <taxon>Eukaryota</taxon>
        <taxon>Metazoa</taxon>
        <taxon>Chordata</taxon>
        <taxon>Tunicata</taxon>
        <taxon>Ascidiacea</taxon>
        <taxon>Aplousobranchia</taxon>
        <taxon>Clavelinidae</taxon>
        <taxon>Clavelina</taxon>
    </lineage>
</organism>
<feature type="repeat" description="WD" evidence="3">
    <location>
        <begin position="421"/>
        <end position="462"/>
    </location>
</feature>
<dbReference type="PRINTS" id="PR00320">
    <property type="entry name" value="GPROTEINBRPT"/>
</dbReference>
<name>A0ABP0H2R3_CLALP</name>
<dbReference type="Gene3D" id="2.130.10.10">
    <property type="entry name" value="YVTN repeat-like/Quinoprotein amine dehydrogenase"/>
    <property type="match status" value="2"/>
</dbReference>
<protein>
    <recommendedName>
        <fullName evidence="8">Sperm-associated antigen 16 protein</fullName>
    </recommendedName>
</protein>
<accession>A0ABP0H2R3</accession>
<evidence type="ECO:0000313" key="7">
    <source>
        <dbReference type="Proteomes" id="UP001642483"/>
    </source>
</evidence>
<dbReference type="SUPFAM" id="SSF50978">
    <property type="entry name" value="WD40 repeat-like"/>
    <property type="match status" value="1"/>
</dbReference>
<dbReference type="Proteomes" id="UP001642483">
    <property type="component" value="Unassembled WGS sequence"/>
</dbReference>
<evidence type="ECO:0000256" key="1">
    <source>
        <dbReference type="ARBA" id="ARBA00022574"/>
    </source>
</evidence>
<feature type="compositionally biased region" description="Polar residues" evidence="5">
    <location>
        <begin position="274"/>
        <end position="294"/>
    </location>
</feature>
<dbReference type="PANTHER" id="PTHR14604:SF3">
    <property type="entry name" value="SPERM-ASSOCIATED ANTIGEN 16 PROTEIN"/>
    <property type="match status" value="1"/>
</dbReference>
<feature type="repeat" description="WD" evidence="3">
    <location>
        <begin position="337"/>
        <end position="378"/>
    </location>
</feature>
<evidence type="ECO:0000256" key="5">
    <source>
        <dbReference type="SAM" id="MobiDB-lite"/>
    </source>
</evidence>
<keyword evidence="7" id="KW-1185">Reference proteome</keyword>
<dbReference type="InterPro" id="IPR001680">
    <property type="entry name" value="WD40_rpt"/>
</dbReference>
<dbReference type="PROSITE" id="PS00678">
    <property type="entry name" value="WD_REPEATS_1"/>
    <property type="match status" value="2"/>
</dbReference>
<keyword evidence="2" id="KW-0677">Repeat</keyword>
<dbReference type="Pfam" id="PF00400">
    <property type="entry name" value="WD40"/>
    <property type="match status" value="7"/>
</dbReference>
<dbReference type="InterPro" id="IPR020472">
    <property type="entry name" value="WD40_PAC1"/>
</dbReference>
<feature type="repeat" description="WD" evidence="3">
    <location>
        <begin position="588"/>
        <end position="620"/>
    </location>
</feature>
<dbReference type="InterPro" id="IPR019775">
    <property type="entry name" value="WD40_repeat_CS"/>
</dbReference>
<dbReference type="PROSITE" id="PS50294">
    <property type="entry name" value="WD_REPEATS_REGION"/>
    <property type="match status" value="4"/>
</dbReference>
<dbReference type="CDD" id="cd00200">
    <property type="entry name" value="WD40"/>
    <property type="match status" value="1"/>
</dbReference>
<dbReference type="EMBL" id="CAWYQH010000174">
    <property type="protein sequence ID" value="CAK8698287.1"/>
    <property type="molecule type" value="Genomic_DNA"/>
</dbReference>
<feature type="repeat" description="WD" evidence="3">
    <location>
        <begin position="505"/>
        <end position="546"/>
    </location>
</feature>
<evidence type="ECO:0000256" key="4">
    <source>
        <dbReference type="SAM" id="Coils"/>
    </source>
</evidence>
<keyword evidence="4" id="KW-0175">Coiled coil</keyword>
<evidence type="ECO:0000256" key="2">
    <source>
        <dbReference type="ARBA" id="ARBA00022737"/>
    </source>
</evidence>
<dbReference type="InterPro" id="IPR050995">
    <property type="entry name" value="WD-F-box_domain-protein"/>
</dbReference>
<feature type="repeat" description="WD" evidence="3">
    <location>
        <begin position="379"/>
        <end position="420"/>
    </location>
</feature>
<dbReference type="SMART" id="SM00320">
    <property type="entry name" value="WD40"/>
    <property type="match status" value="7"/>
</dbReference>
<feature type="repeat" description="WD" evidence="3">
    <location>
        <begin position="463"/>
        <end position="504"/>
    </location>
</feature>
<evidence type="ECO:0008006" key="8">
    <source>
        <dbReference type="Google" id="ProtNLM"/>
    </source>
</evidence>
<sequence>MTSEVEDGMFYLERVSVLEDSGDEYEYEEVPVDDDISVATVDIAEDLEKAVHVIEEAKLDVRATYKVEGLVQASVVQHPEVVDDFVRNFLLKMNLQKTLECFQTEWYEMLQKGLLGEEDIGVVPDAYSRNEALNDEVKCLKNELEKYKMAASKAKETYVKLQKERDFHRIHHKRIVQEKNRLITDMKRLKKHYNSYEPTLRQLKHKYELAMKEKMLTKLERDRAMGQLTGLQATLRNIESGKDDKIPPHSGYRTERMSFGEGPTQLMLRESRNQISGTRSPDLPPTSQTKTSSAKHVKYELDSEFPPDTRVNPHLGKVKGPPTHLTRTGGFRKSASIKAHDLAISNIAMHPRKQIAVTTSDDHLWRMWAIPSGEIIMTGEGHSDWVSDCDFHPGGTQMVTSGGDGRVKVWDFAKGAAVLTFSDHTHAVWGVSWHSCGDFLASCSMDNTSKIWDVHSERCRATLRGHTDSVNSIQFLHYANTILTSSADKTVSLWDARTGLCAQTFYGHMHSVNHAVFNLKGDIIGSCDSYGTVKFWDVRNGTSFTTIDVGPHPANKLAFDPSGHLVAAASNDGTVKMIEIGTSNITQLSGHDDAVQAVDFDMTGQFLLSGSSDGHLYVWT</sequence>
<feature type="region of interest" description="Disordered" evidence="5">
    <location>
        <begin position="274"/>
        <end position="329"/>
    </location>
</feature>
<feature type="coiled-coil region" evidence="4">
    <location>
        <begin position="123"/>
        <end position="164"/>
    </location>
</feature>